<proteinExistence type="inferred from homology"/>
<protein>
    <recommendedName>
        <fullName evidence="1">HVA22-like protein</fullName>
    </recommendedName>
</protein>
<feature type="transmembrane region" description="Helical" evidence="1">
    <location>
        <begin position="73"/>
        <end position="93"/>
    </location>
</feature>
<dbReference type="GO" id="GO:0016020">
    <property type="term" value="C:membrane"/>
    <property type="evidence" value="ECO:0007669"/>
    <property type="project" value="UniProtKB-SubCell"/>
</dbReference>
<sequence>MGQLWTFLTHLQSLSGPTIMLLYPLYASVVALESPSKLDDEQWLAYWILYSFLTLLEMVAEPVLAWIPIWYQIKVAFVAWLVLPPFRGAAFIYERFVREQLRKRNHEDGVGRKAGATRRSSSKGKKKFVSFVIPKKGEQEAC</sequence>
<accession>A0A1D1Z2J9</accession>
<evidence type="ECO:0000256" key="1">
    <source>
        <dbReference type="RuleBase" id="RU362006"/>
    </source>
</evidence>
<keyword evidence="1" id="KW-0472">Membrane</keyword>
<organism evidence="2">
    <name type="scientific">Anthurium amnicola</name>
    <dbReference type="NCBI Taxonomy" id="1678845"/>
    <lineage>
        <taxon>Eukaryota</taxon>
        <taxon>Viridiplantae</taxon>
        <taxon>Streptophyta</taxon>
        <taxon>Embryophyta</taxon>
        <taxon>Tracheophyta</taxon>
        <taxon>Spermatophyta</taxon>
        <taxon>Magnoliopsida</taxon>
        <taxon>Liliopsida</taxon>
        <taxon>Araceae</taxon>
        <taxon>Pothoideae</taxon>
        <taxon>Potheae</taxon>
        <taxon>Anthurium</taxon>
    </lineage>
</organism>
<dbReference type="AlphaFoldDB" id="A0A1D1Z2J9"/>
<name>A0A1D1Z2J9_9ARAE</name>
<dbReference type="PANTHER" id="PTHR12300:SF139">
    <property type="entry name" value="HVA22-LIKE PROTEIN E"/>
    <property type="match status" value="1"/>
</dbReference>
<feature type="transmembrane region" description="Helical" evidence="1">
    <location>
        <begin position="44"/>
        <end position="67"/>
    </location>
</feature>
<gene>
    <name evidence="2" type="primary">HVA22</name>
    <name evidence="2" type="ORF">g.61503</name>
</gene>
<keyword evidence="1" id="KW-1133">Transmembrane helix</keyword>
<evidence type="ECO:0000313" key="2">
    <source>
        <dbReference type="EMBL" id="JAT61069.1"/>
    </source>
</evidence>
<comment type="subcellular location">
    <subcellularLocation>
        <location evidence="1">Membrane</location>
        <topology evidence="1">Multi-pass membrane protein</topology>
    </subcellularLocation>
</comment>
<dbReference type="EMBL" id="GDJX01006867">
    <property type="protein sequence ID" value="JAT61069.1"/>
    <property type="molecule type" value="Transcribed_RNA"/>
</dbReference>
<dbReference type="Pfam" id="PF03134">
    <property type="entry name" value="TB2_DP1_HVA22"/>
    <property type="match status" value="1"/>
</dbReference>
<keyword evidence="1" id="KW-0812">Transmembrane</keyword>
<reference evidence="2" key="1">
    <citation type="submission" date="2015-07" db="EMBL/GenBank/DDBJ databases">
        <title>Transcriptome Assembly of Anthurium amnicola.</title>
        <authorList>
            <person name="Suzuki J."/>
        </authorList>
    </citation>
    <scope>NUCLEOTIDE SEQUENCE</scope>
</reference>
<dbReference type="InterPro" id="IPR004345">
    <property type="entry name" value="TB2_DP1_HVA22"/>
</dbReference>
<feature type="transmembrane region" description="Helical" evidence="1">
    <location>
        <begin position="14"/>
        <end position="32"/>
    </location>
</feature>
<dbReference type="PANTHER" id="PTHR12300">
    <property type="entry name" value="HVA22-LIKE PROTEINS"/>
    <property type="match status" value="1"/>
</dbReference>
<comment type="similarity">
    <text evidence="1">Belongs to the DP1 family.</text>
</comment>